<keyword evidence="2" id="KW-1185">Reference proteome</keyword>
<sequence>MAVFSVLGGSTCMGMCSEPDTSAFNLLGSSASTISRISKWSIIRRRKKSNLCFLGQCSSKVFLSNQFQKPFSCLNVVALSASNSEFTGSGDDGLMSRRHFKLNGANCLVSCRCCEFMISVSEFWGWGSGNAHPMN</sequence>
<comment type="caution">
    <text evidence="1">The sequence shown here is derived from an EMBL/GenBank/DDBJ whole genome shotgun (WGS) entry which is preliminary data.</text>
</comment>
<dbReference type="EMBL" id="BAABME010000876">
    <property type="protein sequence ID" value="GAA0146104.1"/>
    <property type="molecule type" value="Genomic_DNA"/>
</dbReference>
<name>A0AAV3P3Q6_LITER</name>
<organism evidence="1 2">
    <name type="scientific">Lithospermum erythrorhizon</name>
    <name type="common">Purple gromwell</name>
    <name type="synonym">Lithospermum officinale var. erythrorhizon</name>
    <dbReference type="NCBI Taxonomy" id="34254"/>
    <lineage>
        <taxon>Eukaryota</taxon>
        <taxon>Viridiplantae</taxon>
        <taxon>Streptophyta</taxon>
        <taxon>Embryophyta</taxon>
        <taxon>Tracheophyta</taxon>
        <taxon>Spermatophyta</taxon>
        <taxon>Magnoliopsida</taxon>
        <taxon>eudicotyledons</taxon>
        <taxon>Gunneridae</taxon>
        <taxon>Pentapetalae</taxon>
        <taxon>asterids</taxon>
        <taxon>lamiids</taxon>
        <taxon>Boraginales</taxon>
        <taxon>Boraginaceae</taxon>
        <taxon>Boraginoideae</taxon>
        <taxon>Lithospermeae</taxon>
        <taxon>Lithospermum</taxon>
    </lineage>
</organism>
<evidence type="ECO:0000313" key="1">
    <source>
        <dbReference type="EMBL" id="GAA0146104.1"/>
    </source>
</evidence>
<dbReference type="AlphaFoldDB" id="A0AAV3P3Q6"/>
<gene>
    <name evidence="1" type="ORF">LIER_06134</name>
</gene>
<accession>A0AAV3P3Q6</accession>
<dbReference type="Proteomes" id="UP001454036">
    <property type="component" value="Unassembled WGS sequence"/>
</dbReference>
<reference evidence="1 2" key="1">
    <citation type="submission" date="2024-01" db="EMBL/GenBank/DDBJ databases">
        <title>The complete chloroplast genome sequence of Lithospermum erythrorhizon: insights into the phylogenetic relationship among Boraginaceae species and the maternal lineages of purple gromwells.</title>
        <authorList>
            <person name="Okada T."/>
            <person name="Watanabe K."/>
        </authorList>
    </citation>
    <scope>NUCLEOTIDE SEQUENCE [LARGE SCALE GENOMIC DNA]</scope>
</reference>
<protein>
    <submittedName>
        <fullName evidence="1">Uncharacterized protein</fullName>
    </submittedName>
</protein>
<proteinExistence type="predicted"/>
<evidence type="ECO:0000313" key="2">
    <source>
        <dbReference type="Proteomes" id="UP001454036"/>
    </source>
</evidence>